<evidence type="ECO:0000256" key="13">
    <source>
        <dbReference type="ARBA" id="ARBA00024220"/>
    </source>
</evidence>
<dbReference type="GO" id="GO:0000323">
    <property type="term" value="C:lytic vacuole"/>
    <property type="evidence" value="ECO:0007669"/>
    <property type="project" value="UniProtKB-ARBA"/>
</dbReference>
<dbReference type="OrthoDB" id="6500128at2759"/>
<dbReference type="PROSITE" id="PS50929">
    <property type="entry name" value="ABC_TM1F"/>
    <property type="match status" value="2"/>
</dbReference>
<sequence>MLVAVIQQVERAKGVYSSGVLWIFWFLLIVAGIVPFYSKVVNFDKVWKNDIYRFVTFFVYFGLLLVQFVLCCISDLPRNNLPEGAKPSPEITASFLSYISFHWINSLVVKGYKNDLVADDLFELNPRDVSANNAPMIEAAWKVELEKAKKEAAQLALKLGYSKDANGMWVKNQPMNLAYNATESTERTPLMTGSNRKSGEDDVEFKNGKRKKKDDGCPKPKPSLVKVIAKVYGSVLVKAILCKLVYDGLQFVAPQLQGLMIKFTENVDDPEWHGYLYTVAFFLTGLTGSFFYHQLFHLSMTTGMRLKSALIGAVYKKALTMSNEARQESTVGEIVNLMSVDAQRVQDVMGYLWMFVSAPVQIALALWLLYQQLAGAIFAGLAVMVLLIPINGVVATKLRKLQVANLKMKDSRIKLMNEVLSGIKVLKLYAWELSFKEKISEIRQKELALLKRSAYLQAVTVFCFTCAPVLVTLASFATYVLIDSKNVLTAEKTFVSLSLFNILRFPINMLPMMISFVVQANVSIKRLSNFLCNEDIDPNNVHHNPNARHPIEIRNGKFSWSKGDRVVLEDVNLEVPDGKLVAVVGQVGAGKSSLLSAILGEMQKVEGSVNLKGSVAYVAQQAWIQNATLKDNILFGRQEMRKKYEEVVDACALRPDLDILPGGEMTEIGEKGINLSGGQKQRVSLARAVYNDADVYLLDDPLSAVDSHVGKHLFESVIGPKGLLRKKTRVLVTHGLQWLEKCDQIVVLLDGRISETGTYEELLSHNGAFAQFLKTYLTQADDEDEESDEENEAKQKLLQRLDSVLSEDGHSSDEEISKLKQRAKSKSPTAKSPTSALRSPVQRSLSRQKSVEIDKEMVEKQVKEKKEKEKLIQAEKAETGKVKWTVYWTYAKSIGKWMSFLILFTFILYQGCSVGSSFWLTIWNSDKVLQNGSLAGTPIFDEKEQLYLGIYGAFGAAQAAFVLIYSIIASLSMVDAAGRLHDDMIHNILRSPMSFFDTTPSGRVVNRCSRDVETIDNNLPQILRSWMNTSFTVLTTFIIIGVSQPFFLIMVVPLGIIYYFIQRFYVPTSRQLKRLESTTRSPIYTHFSETITGASTIRAYGEDGRFLQTNEKKVDSNLVFYFSSLASNRWLGFRLEVIGNLIVTFTSLFAVITRSNVQDLQAAALVGLSLSYALQVTGALNWMVRMNSDVETNIVSVERVKEYSEMETEAEWDIKDTRPPRSWPDNGQVQIQNFSVRYREGLDLVLKNISLDINPGERVGIIGRTGAGKSSLTLALFRLIEAASGRIVIDGVPIAGLGLHQLRSKITILPQDPVLFSGSLRMNLDPFDQYSDQQLWLALEHAHLRDFVFTLAEQLDYEVGEGGQNLSVGQRQLLCLARSLLRKTKILVLDEATAAVDLETDDLIQSTIRNEFSGCTVLTIAHRLNTIMDYDRLVVLDKGEVKEFDSPSRLLENKMSIFYGMARDAGLV</sequence>
<feature type="transmembrane region" description="Helical" evidence="16">
    <location>
        <begin position="1131"/>
        <end position="1152"/>
    </location>
</feature>
<feature type="transmembrane region" description="Helical" evidence="16">
    <location>
        <begin position="348"/>
        <end position="370"/>
    </location>
</feature>
<protein>
    <recommendedName>
        <fullName evidence="13">ABC-type glutathione-S-conjugate transporter</fullName>
        <ecNumber evidence="13">7.6.2.3</ecNumber>
    </recommendedName>
</protein>
<dbReference type="InterPro" id="IPR050173">
    <property type="entry name" value="ABC_transporter_C-like"/>
</dbReference>
<keyword evidence="4" id="KW-0813">Transport</keyword>
<feature type="transmembrane region" description="Helical" evidence="16">
    <location>
        <begin position="494"/>
        <end position="518"/>
    </location>
</feature>
<keyword evidence="8" id="KW-0677">Repeat</keyword>
<dbReference type="Proteomes" id="UP000085678">
    <property type="component" value="Unplaced"/>
</dbReference>
<dbReference type="GO" id="GO:0005774">
    <property type="term" value="C:vacuolar membrane"/>
    <property type="evidence" value="ECO:0007669"/>
    <property type="project" value="UniProtKB-SubCell"/>
</dbReference>
<keyword evidence="11 16" id="KW-1133">Transmembrane helix</keyword>
<accession>A0A1S3IVE7</accession>
<dbReference type="STRING" id="7574.A0A1S3IVE7"/>
<dbReference type="RefSeq" id="XP_013402165.1">
    <property type="nucleotide sequence ID" value="XM_013546711.2"/>
</dbReference>
<feature type="domain" description="ABC transmembrane type-1" evidence="18">
    <location>
        <begin position="900"/>
        <end position="1192"/>
    </location>
</feature>
<dbReference type="PANTHER" id="PTHR24223">
    <property type="entry name" value="ATP-BINDING CASSETTE SUB-FAMILY C"/>
    <property type="match status" value="1"/>
</dbReference>
<dbReference type="InterPro" id="IPR036640">
    <property type="entry name" value="ABC1_TM_sf"/>
</dbReference>
<feature type="compositionally biased region" description="Basic and acidic residues" evidence="15">
    <location>
        <begin position="807"/>
        <end position="818"/>
    </location>
</feature>
<reference evidence="20" key="1">
    <citation type="submission" date="2025-08" db="UniProtKB">
        <authorList>
            <consortium name="RefSeq"/>
        </authorList>
    </citation>
    <scope>IDENTIFICATION</scope>
    <source>
        <tissue evidence="20">Gonads</tissue>
    </source>
</reference>
<dbReference type="CDD" id="cd03250">
    <property type="entry name" value="ABCC_MRP_domain1"/>
    <property type="match status" value="1"/>
</dbReference>
<comment type="catalytic activity">
    <reaction evidence="14">
        <text>leukotriene C4(in) + ATP + H2O = leukotriene C4(out) + ADP + phosphate + H(+)</text>
        <dbReference type="Rhea" id="RHEA:38963"/>
        <dbReference type="ChEBI" id="CHEBI:15377"/>
        <dbReference type="ChEBI" id="CHEBI:15378"/>
        <dbReference type="ChEBI" id="CHEBI:30616"/>
        <dbReference type="ChEBI" id="CHEBI:43474"/>
        <dbReference type="ChEBI" id="CHEBI:57973"/>
        <dbReference type="ChEBI" id="CHEBI:456216"/>
    </reaction>
    <physiologicalReaction direction="left-to-right" evidence="14">
        <dbReference type="Rhea" id="RHEA:38964"/>
    </physiologicalReaction>
</comment>
<evidence type="ECO:0000256" key="12">
    <source>
        <dbReference type="ARBA" id="ARBA00023136"/>
    </source>
</evidence>
<dbReference type="CDD" id="cd18603">
    <property type="entry name" value="ABC_6TM_MRP1_2_3_6_D2_like"/>
    <property type="match status" value="1"/>
</dbReference>
<feature type="transmembrane region" description="Helical" evidence="16">
    <location>
        <begin position="272"/>
        <end position="292"/>
    </location>
</feature>
<dbReference type="InParanoid" id="A0A1S3IVE7"/>
<keyword evidence="19" id="KW-1185">Reference proteome</keyword>
<feature type="domain" description="ABC transporter" evidence="17">
    <location>
        <begin position="553"/>
        <end position="775"/>
    </location>
</feature>
<dbReference type="EC" id="7.6.2.3" evidence="13"/>
<feature type="transmembrane region" description="Helical" evidence="16">
    <location>
        <begin position="1164"/>
        <end position="1184"/>
    </location>
</feature>
<evidence type="ECO:0000256" key="6">
    <source>
        <dbReference type="ARBA" id="ARBA00022554"/>
    </source>
</evidence>
<dbReference type="InterPro" id="IPR005292">
    <property type="entry name" value="MRP"/>
</dbReference>
<evidence type="ECO:0000256" key="10">
    <source>
        <dbReference type="ARBA" id="ARBA00022840"/>
    </source>
</evidence>
<dbReference type="GO" id="GO:0005886">
    <property type="term" value="C:plasma membrane"/>
    <property type="evidence" value="ECO:0007669"/>
    <property type="project" value="UniProtKB-SubCell"/>
</dbReference>
<feature type="region of interest" description="Disordered" evidence="15">
    <location>
        <begin position="805"/>
        <end position="849"/>
    </location>
</feature>
<evidence type="ECO:0000256" key="7">
    <source>
        <dbReference type="ARBA" id="ARBA00022692"/>
    </source>
</evidence>
<gene>
    <name evidence="20" type="primary">LOC106167825</name>
</gene>
<dbReference type="InterPro" id="IPR003439">
    <property type="entry name" value="ABC_transporter-like_ATP-bd"/>
</dbReference>
<dbReference type="CDD" id="cd18595">
    <property type="entry name" value="ABC_6TM_MRP1_2_3_6_D1_like"/>
    <property type="match status" value="1"/>
</dbReference>
<evidence type="ECO:0000256" key="8">
    <source>
        <dbReference type="ARBA" id="ARBA00022737"/>
    </source>
</evidence>
<dbReference type="SUPFAM" id="SSF90123">
    <property type="entry name" value="ABC transporter transmembrane region"/>
    <property type="match status" value="2"/>
</dbReference>
<dbReference type="Gene3D" id="1.20.1560.10">
    <property type="entry name" value="ABC transporter type 1, transmembrane domain"/>
    <property type="match status" value="2"/>
</dbReference>
<feature type="transmembrane region" description="Helical" evidence="16">
    <location>
        <begin position="376"/>
        <end position="398"/>
    </location>
</feature>
<dbReference type="CDD" id="cd03244">
    <property type="entry name" value="ABCC_MRP_domain2"/>
    <property type="match status" value="1"/>
</dbReference>
<dbReference type="InterPro" id="IPR011527">
    <property type="entry name" value="ABC1_TM_dom"/>
</dbReference>
<keyword evidence="9" id="KW-0547">Nucleotide-binding</keyword>
<comment type="subcellular location">
    <subcellularLocation>
        <location evidence="2">Cell membrane</location>
        <topology evidence="2">Multi-pass membrane protein</topology>
    </subcellularLocation>
    <subcellularLocation>
        <location evidence="1">Vacuole membrane</location>
        <topology evidence="1">Multi-pass membrane protein</topology>
    </subcellularLocation>
</comment>
<evidence type="ECO:0000256" key="11">
    <source>
        <dbReference type="ARBA" id="ARBA00022989"/>
    </source>
</evidence>
<keyword evidence="6" id="KW-0926">Vacuole</keyword>
<dbReference type="GO" id="GO:0015431">
    <property type="term" value="F:ABC-type glutathione S-conjugate transporter activity"/>
    <property type="evidence" value="ECO:0007669"/>
    <property type="project" value="UniProtKB-EC"/>
</dbReference>
<dbReference type="FunFam" id="3.40.50.300:FF:000074">
    <property type="entry name" value="Multidrug resistance-associated protein 5 isoform 1"/>
    <property type="match status" value="1"/>
</dbReference>
<dbReference type="PROSITE" id="PS00211">
    <property type="entry name" value="ABC_TRANSPORTER_1"/>
    <property type="match status" value="2"/>
</dbReference>
<evidence type="ECO:0000313" key="19">
    <source>
        <dbReference type="Proteomes" id="UP000085678"/>
    </source>
</evidence>
<dbReference type="NCBIfam" id="TIGR00957">
    <property type="entry name" value="MRP_assoc_pro"/>
    <property type="match status" value="1"/>
</dbReference>
<dbReference type="FunFam" id="1.20.1560.10:FF:000001">
    <property type="entry name" value="ATP-binding cassette subfamily C member 1"/>
    <property type="match status" value="1"/>
</dbReference>
<organism evidence="19 20">
    <name type="scientific">Lingula anatina</name>
    <name type="common">Brachiopod</name>
    <name type="synonym">Lingula unguis</name>
    <dbReference type="NCBI Taxonomy" id="7574"/>
    <lineage>
        <taxon>Eukaryota</taxon>
        <taxon>Metazoa</taxon>
        <taxon>Spiralia</taxon>
        <taxon>Lophotrochozoa</taxon>
        <taxon>Brachiopoda</taxon>
        <taxon>Linguliformea</taxon>
        <taxon>Lingulata</taxon>
        <taxon>Lingulida</taxon>
        <taxon>Linguloidea</taxon>
        <taxon>Lingulidae</taxon>
        <taxon>Lingula</taxon>
    </lineage>
</organism>
<feature type="transmembrane region" description="Helical" evidence="16">
    <location>
        <begin position="1031"/>
        <end position="1061"/>
    </location>
</feature>
<feature type="transmembrane region" description="Helical" evidence="16">
    <location>
        <begin position="20"/>
        <end position="38"/>
    </location>
</feature>
<dbReference type="PROSITE" id="PS50893">
    <property type="entry name" value="ABC_TRANSPORTER_2"/>
    <property type="match status" value="2"/>
</dbReference>
<dbReference type="Pfam" id="PF00664">
    <property type="entry name" value="ABC_membrane"/>
    <property type="match status" value="2"/>
</dbReference>
<evidence type="ECO:0000256" key="5">
    <source>
        <dbReference type="ARBA" id="ARBA00022475"/>
    </source>
</evidence>
<evidence type="ECO:0000313" key="20">
    <source>
        <dbReference type="RefSeq" id="XP_013402165.1"/>
    </source>
</evidence>
<evidence type="ECO:0000259" key="17">
    <source>
        <dbReference type="PROSITE" id="PS50893"/>
    </source>
</evidence>
<feature type="region of interest" description="Disordered" evidence="15">
    <location>
        <begin position="186"/>
        <end position="218"/>
    </location>
</feature>
<dbReference type="Gene3D" id="3.40.50.300">
    <property type="entry name" value="P-loop containing nucleotide triphosphate hydrolases"/>
    <property type="match status" value="2"/>
</dbReference>
<feature type="transmembrane region" description="Helical" evidence="16">
    <location>
        <begin position="900"/>
        <end position="922"/>
    </location>
</feature>
<feature type="compositionally biased region" description="Basic and acidic residues" evidence="15">
    <location>
        <begin position="197"/>
        <end position="218"/>
    </location>
</feature>
<dbReference type="PANTHER" id="PTHR24223:SF443">
    <property type="entry name" value="MULTIDRUG-RESISTANCE LIKE PROTEIN 1, ISOFORM I"/>
    <property type="match status" value="1"/>
</dbReference>
<evidence type="ECO:0000256" key="15">
    <source>
        <dbReference type="SAM" id="MobiDB-lite"/>
    </source>
</evidence>
<feature type="domain" description="ABC transporter" evidence="17">
    <location>
        <begin position="1229"/>
        <end position="1463"/>
    </location>
</feature>
<dbReference type="FunFam" id="3.40.50.300:FF:000293">
    <property type="entry name" value="ATP binding cassette subfamily C member 1"/>
    <property type="match status" value="1"/>
</dbReference>
<evidence type="ECO:0000259" key="18">
    <source>
        <dbReference type="PROSITE" id="PS50929"/>
    </source>
</evidence>
<feature type="transmembrane region" description="Helical" evidence="16">
    <location>
        <begin position="50"/>
        <end position="70"/>
    </location>
</feature>
<evidence type="ECO:0000256" key="2">
    <source>
        <dbReference type="ARBA" id="ARBA00004651"/>
    </source>
</evidence>
<feature type="domain" description="ABC transmembrane type-1" evidence="18">
    <location>
        <begin position="239"/>
        <end position="519"/>
    </location>
</feature>
<evidence type="ECO:0000256" key="9">
    <source>
        <dbReference type="ARBA" id="ARBA00022741"/>
    </source>
</evidence>
<keyword evidence="7 16" id="KW-0812">Transmembrane</keyword>
<dbReference type="FunFam" id="1.20.1560.10:FF:000020">
    <property type="entry name" value="ABC metal ion transporter"/>
    <property type="match status" value="1"/>
</dbReference>
<keyword evidence="10" id="KW-0067">ATP-binding</keyword>
<evidence type="ECO:0000256" key="14">
    <source>
        <dbReference type="ARBA" id="ARBA00047523"/>
    </source>
</evidence>
<comment type="similarity">
    <text evidence="3">Belongs to the ABC transporter superfamily. ABCC family. Conjugate transporter (TC 3.A.1.208) subfamily.</text>
</comment>
<dbReference type="SUPFAM" id="SSF52540">
    <property type="entry name" value="P-loop containing nucleoside triphosphate hydrolases"/>
    <property type="match status" value="2"/>
</dbReference>
<evidence type="ECO:0000256" key="1">
    <source>
        <dbReference type="ARBA" id="ARBA00004128"/>
    </source>
</evidence>
<dbReference type="InterPro" id="IPR027417">
    <property type="entry name" value="P-loop_NTPase"/>
</dbReference>
<feature type="compositionally biased region" description="Low complexity" evidence="15">
    <location>
        <begin position="826"/>
        <end position="836"/>
    </location>
</feature>
<keyword evidence="5" id="KW-1003">Cell membrane</keyword>
<dbReference type="GO" id="GO:0005524">
    <property type="term" value="F:ATP binding"/>
    <property type="evidence" value="ECO:0007669"/>
    <property type="project" value="UniProtKB-KW"/>
</dbReference>
<dbReference type="GeneID" id="106167825"/>
<evidence type="ECO:0000256" key="4">
    <source>
        <dbReference type="ARBA" id="ARBA00022448"/>
    </source>
</evidence>
<evidence type="ECO:0000256" key="16">
    <source>
        <dbReference type="SAM" id="Phobius"/>
    </source>
</evidence>
<name>A0A1S3IVE7_LINAN</name>
<dbReference type="GO" id="GO:0016887">
    <property type="term" value="F:ATP hydrolysis activity"/>
    <property type="evidence" value="ECO:0007669"/>
    <property type="project" value="InterPro"/>
</dbReference>
<proteinExistence type="inferred from homology"/>
<keyword evidence="12 16" id="KW-0472">Membrane</keyword>
<feature type="transmembrane region" description="Helical" evidence="16">
    <location>
        <begin position="454"/>
        <end position="482"/>
    </location>
</feature>
<dbReference type="InterPro" id="IPR017871">
    <property type="entry name" value="ABC_transporter-like_CS"/>
</dbReference>
<dbReference type="SMART" id="SM00382">
    <property type="entry name" value="AAA"/>
    <property type="match status" value="2"/>
</dbReference>
<dbReference type="KEGG" id="lak:106167825"/>
<dbReference type="Pfam" id="PF00005">
    <property type="entry name" value="ABC_tran"/>
    <property type="match status" value="2"/>
</dbReference>
<dbReference type="InterPro" id="IPR003593">
    <property type="entry name" value="AAA+_ATPase"/>
</dbReference>
<feature type="transmembrane region" description="Helical" evidence="16">
    <location>
        <begin position="950"/>
        <end position="974"/>
    </location>
</feature>
<evidence type="ECO:0000256" key="3">
    <source>
        <dbReference type="ARBA" id="ARBA00009726"/>
    </source>
</evidence>